<gene>
    <name evidence="1" type="ORF">AFUA_3G03760</name>
</gene>
<dbReference type="InParanoid" id="Q4WF19"/>
<reference evidence="1 2" key="1">
    <citation type="journal article" date="2005" name="Nature">
        <title>Genomic sequence of the pathogenic and allergenic filamentous fungus Aspergillus fumigatus.</title>
        <authorList>
            <person name="Nierman W.C."/>
            <person name="Pain A."/>
            <person name="Anderson M.J."/>
            <person name="Wortman J.R."/>
            <person name="Kim H.S."/>
            <person name="Arroyo J."/>
            <person name="Berriman M."/>
            <person name="Abe K."/>
            <person name="Archer D.B."/>
            <person name="Bermejo C."/>
            <person name="Bennett J."/>
            <person name="Bowyer P."/>
            <person name="Chen D."/>
            <person name="Collins M."/>
            <person name="Coulsen R."/>
            <person name="Davies R."/>
            <person name="Dyer P.S."/>
            <person name="Farman M."/>
            <person name="Fedorova N."/>
            <person name="Fedorova N."/>
            <person name="Feldblyum T.V."/>
            <person name="Fischer R."/>
            <person name="Fosker N."/>
            <person name="Fraser A."/>
            <person name="Garcia J.L."/>
            <person name="Garcia M.J."/>
            <person name="Goble A."/>
            <person name="Goldman G.H."/>
            <person name="Gomi K."/>
            <person name="Griffith-Jones S."/>
            <person name="Gwilliam R."/>
            <person name="Haas B."/>
            <person name="Haas H."/>
            <person name="Harris D."/>
            <person name="Horiuchi H."/>
            <person name="Huang J."/>
            <person name="Humphray S."/>
            <person name="Jimenez J."/>
            <person name="Keller N."/>
            <person name="Khouri H."/>
            <person name="Kitamoto K."/>
            <person name="Kobayashi T."/>
            <person name="Konzack S."/>
            <person name="Kulkarni R."/>
            <person name="Kumagai T."/>
            <person name="Lafon A."/>
            <person name="Latge J.P."/>
            <person name="Li W."/>
            <person name="Lord A."/>
            <person name="Lu C."/>
            <person name="Majoros W.H."/>
            <person name="May G.S."/>
            <person name="Miller B.L."/>
            <person name="Mohamoud Y."/>
            <person name="Molina M."/>
            <person name="Monod M."/>
            <person name="Mouyna I."/>
            <person name="Mulligan S."/>
            <person name="Murphy L."/>
            <person name="O'Neil S."/>
            <person name="Paulsen I."/>
            <person name="Penalva M.A."/>
            <person name="Pertea M."/>
            <person name="Price C."/>
            <person name="Pritchard B.L."/>
            <person name="Quail M.A."/>
            <person name="Rabbinowitsch E."/>
            <person name="Rawlins N."/>
            <person name="Rajandream M.A."/>
            <person name="Reichard U."/>
            <person name="Renauld H."/>
            <person name="Robson G.D."/>
            <person name="Rodriguez de Cordoba S."/>
            <person name="Rodriguez-Pena J.M."/>
            <person name="Ronning C.M."/>
            <person name="Rutter S."/>
            <person name="Salzberg S.L."/>
            <person name="Sanchez M."/>
            <person name="Sanchez-Ferrero J.C."/>
            <person name="Saunders D."/>
            <person name="Seeger K."/>
            <person name="Squares R."/>
            <person name="Squares S."/>
            <person name="Takeuchi M."/>
            <person name="Tekaia F."/>
            <person name="Turner G."/>
            <person name="Vazquez de Aldana C.R."/>
            <person name="Weidman J."/>
            <person name="White O."/>
            <person name="Woodward J."/>
            <person name="Yu J.H."/>
            <person name="Fraser C."/>
            <person name="Galagan J.E."/>
            <person name="Asai K."/>
            <person name="Machida M."/>
            <person name="Hall N."/>
            <person name="Barrell B."/>
            <person name="Denning D.W."/>
        </authorList>
    </citation>
    <scope>NUCLEOTIDE SEQUENCE [LARGE SCALE GENOMIC DNA]</scope>
    <source>
        <strain evidence="1 2">Af293</strain>
    </source>
</reference>
<keyword evidence="2" id="KW-1185">Reference proteome</keyword>
<evidence type="ECO:0000313" key="2">
    <source>
        <dbReference type="Proteomes" id="UP000002530"/>
    </source>
</evidence>
<dbReference type="Proteomes" id="UP000002530">
    <property type="component" value="Unassembled WGS sequence"/>
</dbReference>
<accession>Q4WF19</accession>
<dbReference type="AlphaFoldDB" id="Q4WF19"/>
<name>Q4WF19_ASPFU</name>
<dbReference type="EMBL" id="AAHF01000010">
    <property type="protein sequence ID" value="EAL86658.1"/>
    <property type="molecule type" value="Genomic_DNA"/>
</dbReference>
<comment type="caution">
    <text evidence="1">The sequence shown here is derived from an EMBL/GenBank/DDBJ whole genome shotgun (WGS) entry which is preliminary data.</text>
</comment>
<evidence type="ECO:0000313" key="1">
    <source>
        <dbReference type="EMBL" id="EAL86658.1"/>
    </source>
</evidence>
<dbReference type="HOGENOM" id="CLU_2542174_0_0_1"/>
<dbReference type="KEGG" id="afm:AFUA_3G03760"/>
<proteinExistence type="predicted"/>
<organism evidence="1 2">
    <name type="scientific">Aspergillus fumigatus (strain ATCC MYA-4609 / CBS 101355 / FGSC A1100 / Af293)</name>
    <name type="common">Neosartorya fumigata</name>
    <dbReference type="NCBI Taxonomy" id="330879"/>
    <lineage>
        <taxon>Eukaryota</taxon>
        <taxon>Fungi</taxon>
        <taxon>Dikarya</taxon>
        <taxon>Ascomycota</taxon>
        <taxon>Pezizomycotina</taxon>
        <taxon>Eurotiomycetes</taxon>
        <taxon>Eurotiomycetidae</taxon>
        <taxon>Eurotiales</taxon>
        <taxon>Aspergillaceae</taxon>
        <taxon>Aspergillus</taxon>
        <taxon>Aspergillus subgen. Fumigati</taxon>
    </lineage>
</organism>
<dbReference type="VEuPathDB" id="FungiDB:Afu3g03760"/>
<dbReference type="RefSeq" id="XP_748696.1">
    <property type="nucleotide sequence ID" value="XM_743603.1"/>
</dbReference>
<sequence>MLAVVEALLFRVDGYEGVPEQTTSAQEAIRIAALGATGAGNASAKASRDWAGSLVRLVLSTTFSVNTVTLLNRFREMVFEPDA</sequence>
<dbReference type="GeneID" id="3505858"/>
<dbReference type="OrthoDB" id="4505727at2759"/>
<protein>
    <submittedName>
        <fullName evidence="1">Uncharacterized protein</fullName>
    </submittedName>
</protein>